<dbReference type="InterPro" id="IPR036291">
    <property type="entry name" value="NAD(P)-bd_dom_sf"/>
</dbReference>
<feature type="coiled-coil region" evidence="5">
    <location>
        <begin position="480"/>
        <end position="507"/>
    </location>
</feature>
<feature type="transmembrane region" description="Helical" evidence="6">
    <location>
        <begin position="363"/>
        <end position="388"/>
    </location>
</feature>
<evidence type="ECO:0000259" key="7">
    <source>
        <dbReference type="Pfam" id="PF01370"/>
    </source>
</evidence>
<dbReference type="InterPro" id="IPR044516">
    <property type="entry name" value="UXS-like"/>
</dbReference>
<dbReference type="EMBL" id="MHCU01000043">
    <property type="protein sequence ID" value="OGY27260.1"/>
    <property type="molecule type" value="Genomic_DNA"/>
</dbReference>
<dbReference type="InterPro" id="IPR001509">
    <property type="entry name" value="Epimerase_deHydtase"/>
</dbReference>
<evidence type="ECO:0000256" key="2">
    <source>
        <dbReference type="ARBA" id="ARBA00022793"/>
    </source>
</evidence>
<evidence type="ECO:0000313" key="9">
    <source>
        <dbReference type="Proteomes" id="UP000176645"/>
    </source>
</evidence>
<evidence type="ECO:0000313" key="8">
    <source>
        <dbReference type="EMBL" id="OGY27260.1"/>
    </source>
</evidence>
<evidence type="ECO:0000256" key="5">
    <source>
        <dbReference type="SAM" id="Coils"/>
    </source>
</evidence>
<comment type="caution">
    <text evidence="8">The sequence shown here is derived from an EMBL/GenBank/DDBJ whole genome shotgun (WGS) entry which is preliminary data.</text>
</comment>
<protein>
    <recommendedName>
        <fullName evidence="7">NAD-dependent epimerase/dehydratase domain-containing protein</fullName>
    </recommendedName>
</protein>
<evidence type="ECO:0000256" key="1">
    <source>
        <dbReference type="ARBA" id="ARBA00001911"/>
    </source>
</evidence>
<dbReference type="Proteomes" id="UP000176645">
    <property type="component" value="Unassembled WGS sequence"/>
</dbReference>
<dbReference type="AlphaFoldDB" id="A0A1G1WIM7"/>
<keyword evidence="4" id="KW-0456">Lyase</keyword>
<dbReference type="GO" id="GO:0048040">
    <property type="term" value="F:UDP-glucuronate decarboxylase activity"/>
    <property type="evidence" value="ECO:0007669"/>
    <property type="project" value="TreeGrafter"/>
</dbReference>
<evidence type="ECO:0000256" key="3">
    <source>
        <dbReference type="ARBA" id="ARBA00023027"/>
    </source>
</evidence>
<feature type="domain" description="NAD-dependent epimerase/dehydratase" evidence="7">
    <location>
        <begin position="21"/>
        <end position="258"/>
    </location>
</feature>
<comment type="cofactor">
    <cofactor evidence="1">
        <name>NAD(+)</name>
        <dbReference type="ChEBI" id="CHEBI:57540"/>
    </cofactor>
</comment>
<dbReference type="GO" id="GO:0042732">
    <property type="term" value="P:D-xylose metabolic process"/>
    <property type="evidence" value="ECO:0007669"/>
    <property type="project" value="InterPro"/>
</dbReference>
<dbReference type="PANTHER" id="PTHR43078">
    <property type="entry name" value="UDP-GLUCURONIC ACID DECARBOXYLASE-RELATED"/>
    <property type="match status" value="1"/>
</dbReference>
<proteinExistence type="predicted"/>
<dbReference type="Gene3D" id="3.40.50.720">
    <property type="entry name" value="NAD(P)-binding Rossmann-like Domain"/>
    <property type="match status" value="1"/>
</dbReference>
<sequence>MPTAAEKNNLKLNIGSNKNTALVSGGSGFLGSHLCEALVSQGFAVISVDKPNVNSKANLKELLTSPNFTTWEEDINKADFKLSPTISPTHIFHLASVEEQLSSSQISLQTLLLNSLGTKNLLDLAVQRKAKFILVSSTEVFHGALSQTSLETYFGKGADPTELSFAEAKRFAENLTAEYFKSYGVSTTIVRIKDPYGPRMGLEEGEPLPTLINQAIKKNKIELNNDGLRTHNPTYVMDIIYGVIKAALGQHKGEIFNLINTDKLTERSIAETIKQFIGELEIVYKKGEEVELPSYPLIIDPTKEKLGWSPKVSFEEGLRETITFIKSKENKNEPPKANHVPGPDTLLEERQYRKTGSSLLRRVLFVSLMLLLAWVILIPPLLFGVNIYRGQENLEKARRAVTEDSLTNAGKQAKNAEADFERAENMTRNFFWPSHVPWFSEKVEQTRNYLFFAENISGATKFTARGLAVIKELGTGEIDTKAIKRSVGNAEKEIVRAERKLEIARSVEIEQDKLPGLLRNSYKDLLRYQEQLTDLVGTVRPAF</sequence>
<name>A0A1G1WIM7_9BACT</name>
<keyword evidence="3" id="KW-0520">NAD</keyword>
<gene>
    <name evidence="8" type="ORF">A2Z42_00155</name>
</gene>
<dbReference type="GO" id="GO:0070403">
    <property type="term" value="F:NAD+ binding"/>
    <property type="evidence" value="ECO:0007669"/>
    <property type="project" value="InterPro"/>
</dbReference>
<keyword evidence="5" id="KW-0175">Coiled coil</keyword>
<keyword evidence="6" id="KW-1133">Transmembrane helix</keyword>
<evidence type="ECO:0000256" key="4">
    <source>
        <dbReference type="ARBA" id="ARBA00023239"/>
    </source>
</evidence>
<dbReference type="PANTHER" id="PTHR43078:SF6">
    <property type="entry name" value="UDP-GLUCURONIC ACID DECARBOXYLASE 1"/>
    <property type="match status" value="1"/>
</dbReference>
<keyword evidence="6" id="KW-0812">Transmembrane</keyword>
<dbReference type="Pfam" id="PF01370">
    <property type="entry name" value="Epimerase"/>
    <property type="match status" value="1"/>
</dbReference>
<dbReference type="GO" id="GO:0005737">
    <property type="term" value="C:cytoplasm"/>
    <property type="evidence" value="ECO:0007669"/>
    <property type="project" value="TreeGrafter"/>
</dbReference>
<accession>A0A1G1WIM7</accession>
<keyword evidence="6" id="KW-0472">Membrane</keyword>
<evidence type="ECO:0000256" key="6">
    <source>
        <dbReference type="SAM" id="Phobius"/>
    </source>
</evidence>
<keyword evidence="2" id="KW-0210">Decarboxylase</keyword>
<reference evidence="8 9" key="1">
    <citation type="journal article" date="2016" name="Nat. Commun.">
        <title>Thousands of microbial genomes shed light on interconnected biogeochemical processes in an aquifer system.</title>
        <authorList>
            <person name="Anantharaman K."/>
            <person name="Brown C.T."/>
            <person name="Hug L.A."/>
            <person name="Sharon I."/>
            <person name="Castelle C.J."/>
            <person name="Probst A.J."/>
            <person name="Thomas B.C."/>
            <person name="Singh A."/>
            <person name="Wilkins M.J."/>
            <person name="Karaoz U."/>
            <person name="Brodie E.L."/>
            <person name="Williams K.H."/>
            <person name="Hubbard S.S."/>
            <person name="Banfield J.F."/>
        </authorList>
    </citation>
    <scope>NUCLEOTIDE SEQUENCE [LARGE SCALE GENOMIC DNA]</scope>
</reference>
<organism evidence="8 9">
    <name type="scientific">Candidatus Woykebacteria bacterium RBG_19FT_COMBO_43_10</name>
    <dbReference type="NCBI Taxonomy" id="1802598"/>
    <lineage>
        <taxon>Bacteria</taxon>
        <taxon>Candidatus Woykeibacteriota</taxon>
    </lineage>
</organism>
<dbReference type="SUPFAM" id="SSF51735">
    <property type="entry name" value="NAD(P)-binding Rossmann-fold domains"/>
    <property type="match status" value="1"/>
</dbReference>